<dbReference type="AlphaFoldDB" id="A0A9W7L3Y6"/>
<dbReference type="OrthoDB" id="10446817at2759"/>
<evidence type="ECO:0000313" key="3">
    <source>
        <dbReference type="Proteomes" id="UP001165065"/>
    </source>
</evidence>
<feature type="compositionally biased region" description="Polar residues" evidence="1">
    <location>
        <begin position="78"/>
        <end position="90"/>
    </location>
</feature>
<organism evidence="2 3">
    <name type="scientific">Triparma columacea</name>
    <dbReference type="NCBI Taxonomy" id="722753"/>
    <lineage>
        <taxon>Eukaryota</taxon>
        <taxon>Sar</taxon>
        <taxon>Stramenopiles</taxon>
        <taxon>Ochrophyta</taxon>
        <taxon>Bolidophyceae</taxon>
        <taxon>Parmales</taxon>
        <taxon>Triparmaceae</taxon>
        <taxon>Triparma</taxon>
    </lineage>
</organism>
<dbReference type="EMBL" id="BRYA01000619">
    <property type="protein sequence ID" value="GMI25925.1"/>
    <property type="molecule type" value="Genomic_DNA"/>
</dbReference>
<keyword evidence="3" id="KW-1185">Reference proteome</keyword>
<feature type="region of interest" description="Disordered" evidence="1">
    <location>
        <begin position="18"/>
        <end position="134"/>
    </location>
</feature>
<feature type="region of interest" description="Disordered" evidence="1">
    <location>
        <begin position="153"/>
        <end position="267"/>
    </location>
</feature>
<feature type="compositionally biased region" description="Polar residues" evidence="1">
    <location>
        <begin position="214"/>
        <end position="238"/>
    </location>
</feature>
<sequence>MDREALEKLISDANSLTSSNSVKYSSKSKTTVSLNREKRAPTAFHSFDDGEDGVKGVDSITSTADSKEVPGGIPVSASKFSQKSALNPSPSMTPPTIMGGGSLKKLSKSSLNNSDASSAVSASTPSRLSEDITAGTIQDAEKAIAAITSELGMGNATSEGGGGGSGGSYSAGSVSRKMRGGGGGKSKSKNRVVPPTVSTPASTGSSTPAPTPTLNPKQSGYPSTMSRGSPAKSLNATAHSIETSSSPSQSRSYHPQPKLHPQGIDPRTGIAVVGSGGGIPFSKKMQKQHIDALQVAYEASFPAKQRHFHDESARVYHANTAASAASAAKAATLSGAAAPPLAIRPDGKIIWNTAPFFNKHNLTPRVNAFFGMGEAGVKRDAYIQRMMIERDRDIEDPVRDRALPTAGVELQLSEDEEGNVKVSYVVVGKGDKRANNEEDVIVEAEEMVEGEYDEDSVTVVAEELEEAQDEGPDRNQVSGGIDLGDSDTETEDEGGGEVEVEVESEGDEHEVTYAQVHEDQMRKKRIDIEQIISNGGSYGLKYMWRQAQIEKIRKERLEDRKSDVLESRDSCVKMEGFKTSMKRHKVHRDRRVFGKFPGAGSLPLGREAWVEGMKEQKMEKVEGRVRSESGLSAIVKVKKVKKRVYTAGIVRVKVVVKGKKKPIVCEIDTGAALWEVCEGIRRIVKLTNAGNVALFSKRLDKEVGKSLDIADGDVLVVETGGGAVDSENVAGGSFSSLGREPMSYVRSISPANFGPPQDLEGGDGGKKKVKKKRKKRKTKKGFRKAKVVEYDENGHRMVVKNVRKTKGATEVGPKAVKVARSQPSRPLKEKNESPDAHVTAKILGLSGSKGGEQQASLKRILHESPAARMKVRSAERGAKLLMDFREKGGIGKEKEKVKEKKKEKDKDKEKGVKMGTPSSVDMGGSREGVVKEGDKKTIMSPTTSSPGVPVIRINLFD</sequence>
<dbReference type="Proteomes" id="UP001165065">
    <property type="component" value="Unassembled WGS sequence"/>
</dbReference>
<feature type="compositionally biased region" description="Gly residues" evidence="1">
    <location>
        <begin position="159"/>
        <end position="169"/>
    </location>
</feature>
<feature type="compositionally biased region" description="Acidic residues" evidence="1">
    <location>
        <begin position="484"/>
        <end position="496"/>
    </location>
</feature>
<feature type="compositionally biased region" description="Basic and acidic residues" evidence="1">
    <location>
        <begin position="928"/>
        <end position="937"/>
    </location>
</feature>
<feature type="region of interest" description="Disordered" evidence="1">
    <location>
        <begin position="890"/>
        <end position="949"/>
    </location>
</feature>
<feature type="compositionally biased region" description="Low complexity" evidence="1">
    <location>
        <begin position="240"/>
        <end position="252"/>
    </location>
</feature>
<name>A0A9W7L3Y6_9STRA</name>
<reference evidence="3" key="1">
    <citation type="journal article" date="2023" name="Commun. Biol.">
        <title>Genome analysis of Parmales, the sister group of diatoms, reveals the evolutionary specialization of diatoms from phago-mixotrophs to photoautotrophs.</title>
        <authorList>
            <person name="Ban H."/>
            <person name="Sato S."/>
            <person name="Yoshikawa S."/>
            <person name="Yamada K."/>
            <person name="Nakamura Y."/>
            <person name="Ichinomiya M."/>
            <person name="Sato N."/>
            <person name="Blanc-Mathieu R."/>
            <person name="Endo H."/>
            <person name="Kuwata A."/>
            <person name="Ogata H."/>
        </authorList>
    </citation>
    <scope>NUCLEOTIDE SEQUENCE [LARGE SCALE GENOMIC DNA]</scope>
</reference>
<evidence type="ECO:0000256" key="1">
    <source>
        <dbReference type="SAM" id="MobiDB-lite"/>
    </source>
</evidence>
<feature type="compositionally biased region" description="Low complexity" evidence="1">
    <location>
        <begin position="191"/>
        <end position="208"/>
    </location>
</feature>
<feature type="compositionally biased region" description="Basic residues" evidence="1">
    <location>
        <begin position="767"/>
        <end position="782"/>
    </location>
</feature>
<proteinExistence type="predicted"/>
<feature type="compositionally biased region" description="Low complexity" evidence="1">
    <location>
        <begin position="108"/>
        <end position="127"/>
    </location>
</feature>
<feature type="region of interest" description="Disordered" evidence="1">
    <location>
        <begin position="746"/>
        <end position="782"/>
    </location>
</feature>
<gene>
    <name evidence="2" type="ORF">TrCOL_g12475</name>
</gene>
<feature type="region of interest" description="Disordered" evidence="1">
    <location>
        <begin position="465"/>
        <end position="496"/>
    </location>
</feature>
<feature type="compositionally biased region" description="Basic and acidic residues" evidence="1">
    <location>
        <begin position="35"/>
        <end position="55"/>
    </location>
</feature>
<protein>
    <submittedName>
        <fullName evidence="2">Uncharacterized protein</fullName>
    </submittedName>
</protein>
<feature type="compositionally biased region" description="Basic and acidic residues" evidence="1">
    <location>
        <begin position="890"/>
        <end position="912"/>
    </location>
</feature>
<evidence type="ECO:0000313" key="2">
    <source>
        <dbReference type="EMBL" id="GMI25925.1"/>
    </source>
</evidence>
<accession>A0A9W7L3Y6</accession>
<feature type="compositionally biased region" description="Low complexity" evidence="1">
    <location>
        <begin position="18"/>
        <end position="34"/>
    </location>
</feature>
<comment type="caution">
    <text evidence="2">The sequence shown here is derived from an EMBL/GenBank/DDBJ whole genome shotgun (WGS) entry which is preliminary data.</text>
</comment>